<proteinExistence type="predicted"/>
<evidence type="ECO:0000313" key="3">
    <source>
        <dbReference type="Proteomes" id="UP001209535"/>
    </source>
</evidence>
<evidence type="ECO:0000313" key="2">
    <source>
        <dbReference type="EMBL" id="MCU9848593.1"/>
    </source>
</evidence>
<name>A0ABT2X3R9_9RHOB</name>
<keyword evidence="1" id="KW-0732">Signal</keyword>
<dbReference type="EMBL" id="JAOVQO010000009">
    <property type="protein sequence ID" value="MCU9848593.1"/>
    <property type="molecule type" value="Genomic_DNA"/>
</dbReference>
<feature type="chain" id="PRO_5047372143" evidence="1">
    <location>
        <begin position="22"/>
        <end position="194"/>
    </location>
</feature>
<protein>
    <submittedName>
        <fullName evidence="2">Uncharacterized protein</fullName>
    </submittedName>
</protein>
<gene>
    <name evidence="2" type="ORF">OEZ60_11280</name>
</gene>
<dbReference type="Proteomes" id="UP001209535">
    <property type="component" value="Unassembled WGS sequence"/>
</dbReference>
<evidence type="ECO:0000256" key="1">
    <source>
        <dbReference type="SAM" id="SignalP"/>
    </source>
</evidence>
<keyword evidence="3" id="KW-1185">Reference proteome</keyword>
<feature type="signal peptide" evidence="1">
    <location>
        <begin position="1"/>
        <end position="21"/>
    </location>
</feature>
<comment type="caution">
    <text evidence="2">The sequence shown here is derived from an EMBL/GenBank/DDBJ whole genome shotgun (WGS) entry which is preliminary data.</text>
</comment>
<organism evidence="2 3">
    <name type="scientific">Albidovulum salinarum</name>
    <dbReference type="NCBI Taxonomy" id="2984153"/>
    <lineage>
        <taxon>Bacteria</taxon>
        <taxon>Pseudomonadati</taxon>
        <taxon>Pseudomonadota</taxon>
        <taxon>Alphaproteobacteria</taxon>
        <taxon>Rhodobacterales</taxon>
        <taxon>Paracoccaceae</taxon>
        <taxon>Albidovulum</taxon>
    </lineage>
</organism>
<dbReference type="RefSeq" id="WP_263336083.1">
    <property type="nucleotide sequence ID" value="NZ_JAOVQO010000009.1"/>
</dbReference>
<sequence>MRALWVHACFLIAFTGHGASAEPWIGTDYDALFAVNARLVETQTAGDGSAVEVLKLEGGTVVSRRANGQITTMATDGNAVGCFVTILRSISAMDTACPLLFTEDEKGRLGVMRARALRHYAENIYPPQPYDAVDMAFRASVASDPISRTSSCESGMEENADAIGFARSFIASGTDAWLDGILAVPRLPADTPCL</sequence>
<reference evidence="2 3" key="1">
    <citation type="submission" date="2022-10" db="EMBL/GenBank/DDBJ databases">
        <title>Defluviimonas sp. nov., isolated from ocean surface sediments.</title>
        <authorList>
            <person name="He W."/>
            <person name="Wang L."/>
            <person name="Zhang D.-F."/>
        </authorList>
    </citation>
    <scope>NUCLEOTIDE SEQUENCE [LARGE SCALE GENOMIC DNA]</scope>
    <source>
        <strain evidence="2 3">WL0024</strain>
    </source>
</reference>
<accession>A0ABT2X3R9</accession>